<dbReference type="EMBL" id="CACSHJ010000087">
    <property type="protein sequence ID" value="CAA0280201.1"/>
    <property type="molecule type" value="Genomic_DNA"/>
</dbReference>
<protein>
    <submittedName>
        <fullName evidence="2">Uncharacterized protein</fullName>
    </submittedName>
</protein>
<dbReference type="AlphaFoldDB" id="A0A5S9WKC0"/>
<gene>
    <name evidence="2" type="ORF">C24_LOCUS3895</name>
</gene>
<feature type="compositionally biased region" description="Basic and acidic residues" evidence="1">
    <location>
        <begin position="41"/>
        <end position="57"/>
    </location>
</feature>
<reference evidence="2 3" key="1">
    <citation type="submission" date="2019-12" db="EMBL/GenBank/DDBJ databases">
        <authorList>
            <person name="Jiao W.-B."/>
            <person name="Schneeberger K."/>
        </authorList>
    </citation>
    <scope>NUCLEOTIDE SEQUENCE [LARGE SCALE GENOMIC DNA]</scope>
    <source>
        <strain evidence="3">cv. C24</strain>
    </source>
</reference>
<evidence type="ECO:0000313" key="2">
    <source>
        <dbReference type="EMBL" id="CAA0280201.1"/>
    </source>
</evidence>
<name>A0A5S9WKC0_ARATH</name>
<dbReference type="ExpressionAtlas" id="A0A5S9WKC0">
    <property type="expression patterns" value="baseline and differential"/>
</dbReference>
<accession>A0A5S9WKC0</accession>
<dbReference type="OrthoDB" id="10437454at2759"/>
<evidence type="ECO:0000256" key="1">
    <source>
        <dbReference type="SAM" id="MobiDB-lite"/>
    </source>
</evidence>
<organism evidence="2 3">
    <name type="scientific">Arabidopsis thaliana</name>
    <name type="common">Mouse-ear cress</name>
    <dbReference type="NCBI Taxonomy" id="3702"/>
    <lineage>
        <taxon>Eukaryota</taxon>
        <taxon>Viridiplantae</taxon>
        <taxon>Streptophyta</taxon>
        <taxon>Embryophyta</taxon>
        <taxon>Tracheophyta</taxon>
        <taxon>Spermatophyta</taxon>
        <taxon>Magnoliopsida</taxon>
        <taxon>eudicotyledons</taxon>
        <taxon>Gunneridae</taxon>
        <taxon>Pentapetalae</taxon>
        <taxon>rosids</taxon>
        <taxon>malvids</taxon>
        <taxon>Brassicales</taxon>
        <taxon>Brassicaceae</taxon>
        <taxon>Camelineae</taxon>
        <taxon>Arabidopsis</taxon>
    </lineage>
</organism>
<dbReference type="Proteomes" id="UP000434276">
    <property type="component" value="Unassembled WGS sequence"/>
</dbReference>
<sequence>MKKFKNHEYVNTIHKLDLSHESCGIRALPSMPNSAQTQIEQVKKAPNKKERPSEQRPIRMTVRPITAWPNPIISEGQNGEIARETKRTLDQLLAYK</sequence>
<feature type="compositionally biased region" description="Polar residues" evidence="1">
    <location>
        <begin position="31"/>
        <end position="40"/>
    </location>
</feature>
<proteinExistence type="predicted"/>
<evidence type="ECO:0000313" key="3">
    <source>
        <dbReference type="Proteomes" id="UP000434276"/>
    </source>
</evidence>
<feature type="region of interest" description="Disordered" evidence="1">
    <location>
        <begin position="27"/>
        <end position="61"/>
    </location>
</feature>